<reference evidence="2" key="1">
    <citation type="submission" date="2021-02" db="EMBL/GenBank/DDBJ databases">
        <authorList>
            <person name="Dougan E. K."/>
            <person name="Rhodes N."/>
            <person name="Thang M."/>
            <person name="Chan C."/>
        </authorList>
    </citation>
    <scope>NUCLEOTIDE SEQUENCE</scope>
</reference>
<organism evidence="2 3">
    <name type="scientific">Symbiodinium necroappetens</name>
    <dbReference type="NCBI Taxonomy" id="1628268"/>
    <lineage>
        <taxon>Eukaryota</taxon>
        <taxon>Sar</taxon>
        <taxon>Alveolata</taxon>
        <taxon>Dinophyceae</taxon>
        <taxon>Suessiales</taxon>
        <taxon>Symbiodiniaceae</taxon>
        <taxon>Symbiodinium</taxon>
    </lineage>
</organism>
<feature type="non-terminal residue" evidence="2">
    <location>
        <position position="1"/>
    </location>
</feature>
<comment type="caution">
    <text evidence="2">The sequence shown here is derived from an EMBL/GenBank/DDBJ whole genome shotgun (WGS) entry which is preliminary data.</text>
</comment>
<sequence length="325" mass="35038">MDLDEILGDLPQMGESARHTRESELGEGTSSALVVAAPVDTVPGVVVESCGVVNIVRELMARNQQRLQRHSSGTDSYAGASEISVFCKDVFAWKCSPEHCIYDSVRRQHCATRTSRMQVRLLRLPMASLLEASYGPGKSVLKSLEGRQLLTASAGAVALQISLPHIQVMRTDRATLSGGAALVRGAASVLGRDTALDKSSVGKGDAEVGAFQICVIRMTVVVTWPAHMVKLPLVLPPLLVLSPSSQQLQWAIANHPGLCAVKKLVETILTSAKERLAIQETDSASANERLLFWRLPKYKSAGTLTDWMPCMSRQVNVIETAAVGQ</sequence>
<evidence type="ECO:0000313" key="3">
    <source>
        <dbReference type="Proteomes" id="UP000601435"/>
    </source>
</evidence>
<protein>
    <submittedName>
        <fullName evidence="2">Uncharacterized protein</fullName>
    </submittedName>
</protein>
<dbReference type="AlphaFoldDB" id="A0A812KS87"/>
<evidence type="ECO:0000313" key="2">
    <source>
        <dbReference type="EMBL" id="CAE7235350.1"/>
    </source>
</evidence>
<accession>A0A812KS87</accession>
<name>A0A812KS87_9DINO</name>
<evidence type="ECO:0000256" key="1">
    <source>
        <dbReference type="SAM" id="MobiDB-lite"/>
    </source>
</evidence>
<dbReference type="OrthoDB" id="10668806at2759"/>
<dbReference type="EMBL" id="CAJNJA010008333">
    <property type="protein sequence ID" value="CAE7235350.1"/>
    <property type="molecule type" value="Genomic_DNA"/>
</dbReference>
<dbReference type="Proteomes" id="UP000601435">
    <property type="component" value="Unassembled WGS sequence"/>
</dbReference>
<proteinExistence type="predicted"/>
<gene>
    <name evidence="2" type="ORF">SNEC2469_LOCUS3895</name>
</gene>
<feature type="region of interest" description="Disordered" evidence="1">
    <location>
        <begin position="1"/>
        <end position="26"/>
    </location>
</feature>
<keyword evidence="3" id="KW-1185">Reference proteome</keyword>